<comment type="caution">
    <text evidence="1">The sequence shown here is derived from an EMBL/GenBank/DDBJ whole genome shotgun (WGS) entry which is preliminary data.</text>
</comment>
<accession>A0A8H4RDV6</accession>
<organism evidence="1 2">
    <name type="scientific">Cudoniella acicularis</name>
    <dbReference type="NCBI Taxonomy" id="354080"/>
    <lineage>
        <taxon>Eukaryota</taxon>
        <taxon>Fungi</taxon>
        <taxon>Dikarya</taxon>
        <taxon>Ascomycota</taxon>
        <taxon>Pezizomycotina</taxon>
        <taxon>Leotiomycetes</taxon>
        <taxon>Helotiales</taxon>
        <taxon>Tricladiaceae</taxon>
        <taxon>Cudoniella</taxon>
    </lineage>
</organism>
<reference evidence="1 2" key="1">
    <citation type="submission" date="2020-03" db="EMBL/GenBank/DDBJ databases">
        <title>Draft Genome Sequence of Cudoniella acicularis.</title>
        <authorList>
            <person name="Buettner E."/>
            <person name="Kellner H."/>
        </authorList>
    </citation>
    <scope>NUCLEOTIDE SEQUENCE [LARGE SCALE GENOMIC DNA]</scope>
    <source>
        <strain evidence="1 2">DSM 108380</strain>
    </source>
</reference>
<proteinExistence type="predicted"/>
<keyword evidence="2" id="KW-1185">Reference proteome</keyword>
<gene>
    <name evidence="1" type="ORF">G7Y89_g11047</name>
</gene>
<dbReference type="EMBL" id="JAAMPI010001026">
    <property type="protein sequence ID" value="KAF4627108.1"/>
    <property type="molecule type" value="Genomic_DNA"/>
</dbReference>
<evidence type="ECO:0000313" key="2">
    <source>
        <dbReference type="Proteomes" id="UP000566819"/>
    </source>
</evidence>
<evidence type="ECO:0000313" key="1">
    <source>
        <dbReference type="EMBL" id="KAF4627108.1"/>
    </source>
</evidence>
<dbReference type="Proteomes" id="UP000566819">
    <property type="component" value="Unassembled WGS sequence"/>
</dbReference>
<protein>
    <submittedName>
        <fullName evidence="1">Uncharacterized protein</fullName>
    </submittedName>
</protein>
<dbReference type="AlphaFoldDB" id="A0A8H4RDV6"/>
<dbReference type="OrthoDB" id="5402392at2759"/>
<sequence length="301" mass="33308">MLLKKEQLLLVKVRDGKCRPATSSTSKLQALGTARNELIQWIENELSRAGESSEETDMDVQRLAPGHQGRNYIESELVSIHRQYARYSKARQELVIVAVGQLDSQATTNPDEHDALSLETLESDGSLNSTHLTYPYLEQMVSVLNEQKALIQQKSHITISLSKQLKEAGQGLDRQADESHLLPAYPMRAKVGPWKGPESSNSFADEISNYEKPDSSQRAQAWVHSSASAANATKESILEKLEEGSMAIDDTRQILIELQRLLGVDNLVSLEDVENTSKSQDIWAGIDGNLSVIKNDKGDAV</sequence>
<name>A0A8H4RDV6_9HELO</name>